<accession>A0ABD0R9P4</accession>
<protein>
    <submittedName>
        <fullName evidence="1">Uncharacterized protein</fullName>
    </submittedName>
</protein>
<feature type="non-terminal residue" evidence="1">
    <location>
        <position position="1"/>
    </location>
</feature>
<organism evidence="1 2">
    <name type="scientific">Cirrhinus mrigala</name>
    <name type="common">Mrigala</name>
    <dbReference type="NCBI Taxonomy" id="683832"/>
    <lineage>
        <taxon>Eukaryota</taxon>
        <taxon>Metazoa</taxon>
        <taxon>Chordata</taxon>
        <taxon>Craniata</taxon>
        <taxon>Vertebrata</taxon>
        <taxon>Euteleostomi</taxon>
        <taxon>Actinopterygii</taxon>
        <taxon>Neopterygii</taxon>
        <taxon>Teleostei</taxon>
        <taxon>Ostariophysi</taxon>
        <taxon>Cypriniformes</taxon>
        <taxon>Cyprinidae</taxon>
        <taxon>Labeoninae</taxon>
        <taxon>Labeonini</taxon>
        <taxon>Cirrhinus</taxon>
    </lineage>
</organism>
<evidence type="ECO:0000313" key="2">
    <source>
        <dbReference type="Proteomes" id="UP001529510"/>
    </source>
</evidence>
<reference evidence="1 2" key="1">
    <citation type="submission" date="2024-05" db="EMBL/GenBank/DDBJ databases">
        <title>Genome sequencing and assembly of Indian major carp, Cirrhinus mrigala (Hamilton, 1822).</title>
        <authorList>
            <person name="Mohindra V."/>
            <person name="Chowdhury L.M."/>
            <person name="Lal K."/>
            <person name="Jena J.K."/>
        </authorList>
    </citation>
    <scope>NUCLEOTIDE SEQUENCE [LARGE SCALE GENOMIC DNA]</scope>
    <source>
        <strain evidence="1">CM1030</strain>
        <tissue evidence="1">Blood</tissue>
    </source>
</reference>
<keyword evidence="2" id="KW-1185">Reference proteome</keyword>
<name>A0ABD0R9P4_CIRMR</name>
<dbReference type="Proteomes" id="UP001529510">
    <property type="component" value="Unassembled WGS sequence"/>
</dbReference>
<dbReference type="AlphaFoldDB" id="A0ABD0R9P4"/>
<evidence type="ECO:0000313" key="1">
    <source>
        <dbReference type="EMBL" id="KAL0195262.1"/>
    </source>
</evidence>
<gene>
    <name evidence="1" type="ORF">M9458_008834</name>
</gene>
<dbReference type="EMBL" id="JAMKFB020000004">
    <property type="protein sequence ID" value="KAL0195262.1"/>
    <property type="molecule type" value="Genomic_DNA"/>
</dbReference>
<comment type="caution">
    <text evidence="1">The sequence shown here is derived from an EMBL/GenBank/DDBJ whole genome shotgun (WGS) entry which is preliminary data.</text>
</comment>
<sequence length="78" mass="8912">FSTMESGEQCVMTCGMLQMRQWCVEKQRVMLILDKVLDKYGWMMSSVVGMNLHSKTVHHSDGDHITVVTMKMLESSAK</sequence>
<proteinExistence type="predicted"/>
<feature type="non-terminal residue" evidence="1">
    <location>
        <position position="78"/>
    </location>
</feature>